<keyword evidence="1" id="KW-0812">Transmembrane</keyword>
<comment type="caution">
    <text evidence="2">The sequence shown here is derived from an EMBL/GenBank/DDBJ whole genome shotgun (WGS) entry which is preliminary data.</text>
</comment>
<evidence type="ECO:0000313" key="3">
    <source>
        <dbReference type="Proteomes" id="UP000582837"/>
    </source>
</evidence>
<keyword evidence="3" id="KW-1185">Reference proteome</keyword>
<feature type="transmembrane region" description="Helical" evidence="1">
    <location>
        <begin position="20"/>
        <end position="40"/>
    </location>
</feature>
<accession>A0A841GV62</accession>
<gene>
    <name evidence="2" type="ORF">HNQ61_001103</name>
</gene>
<dbReference type="Proteomes" id="UP000582837">
    <property type="component" value="Unassembled WGS sequence"/>
</dbReference>
<name>A0A841GV62_9BACT</name>
<reference evidence="2 3" key="1">
    <citation type="submission" date="2020-08" db="EMBL/GenBank/DDBJ databases">
        <title>Genomic Encyclopedia of Type Strains, Phase IV (KMG-IV): sequencing the most valuable type-strain genomes for metagenomic binning, comparative biology and taxonomic classification.</title>
        <authorList>
            <person name="Goeker M."/>
        </authorList>
    </citation>
    <scope>NUCLEOTIDE SEQUENCE [LARGE SCALE GENOMIC DNA]</scope>
    <source>
        <strain evidence="2 3">DSM 29007</strain>
    </source>
</reference>
<protein>
    <submittedName>
        <fullName evidence="2">Uncharacterized protein</fullName>
    </submittedName>
</protein>
<proteinExistence type="predicted"/>
<evidence type="ECO:0000313" key="2">
    <source>
        <dbReference type="EMBL" id="MBB6069488.1"/>
    </source>
</evidence>
<keyword evidence="1" id="KW-1133">Transmembrane helix</keyword>
<evidence type="ECO:0000256" key="1">
    <source>
        <dbReference type="SAM" id="Phobius"/>
    </source>
</evidence>
<dbReference type="AlphaFoldDB" id="A0A841GV62"/>
<dbReference type="EMBL" id="JACHIA010000002">
    <property type="protein sequence ID" value="MBB6069488.1"/>
    <property type="molecule type" value="Genomic_DNA"/>
</dbReference>
<sequence length="128" mass="13455">MADSGTERGAGGTPGGMLEFVIGTAMTAVGAYLLTTRVTVTSGYWNYFGDNTFGLTLIPLLAGIALLFFNGRSFAGWMLVIIGAAIILFGIIANLQIYFRPTSLFATLMMLGLLAAGLGVVARSLRSH</sequence>
<dbReference type="RefSeq" id="WP_205761903.1">
    <property type="nucleotide sequence ID" value="NZ_JABDTL010000002.1"/>
</dbReference>
<organism evidence="2 3">
    <name type="scientific">Longimicrobium terrae</name>
    <dbReference type="NCBI Taxonomy" id="1639882"/>
    <lineage>
        <taxon>Bacteria</taxon>
        <taxon>Pseudomonadati</taxon>
        <taxon>Gemmatimonadota</taxon>
        <taxon>Longimicrobiia</taxon>
        <taxon>Longimicrobiales</taxon>
        <taxon>Longimicrobiaceae</taxon>
        <taxon>Longimicrobium</taxon>
    </lineage>
</organism>
<feature type="transmembrane region" description="Helical" evidence="1">
    <location>
        <begin position="105"/>
        <end position="125"/>
    </location>
</feature>
<keyword evidence="1" id="KW-0472">Membrane</keyword>
<feature type="transmembrane region" description="Helical" evidence="1">
    <location>
        <begin position="52"/>
        <end position="69"/>
    </location>
</feature>
<feature type="transmembrane region" description="Helical" evidence="1">
    <location>
        <begin position="76"/>
        <end position="99"/>
    </location>
</feature>